<keyword evidence="1" id="KW-1133">Transmembrane helix</keyword>
<evidence type="ECO:0000256" key="1">
    <source>
        <dbReference type="SAM" id="Phobius"/>
    </source>
</evidence>
<sequence length="196" mass="20943">MNQQKTRNLALMSLFIAIEILMVMVPFLGFIPIGPLRATTLHIPVIIAGIVLGKKQGAQIGLVFGLSSLIINTIQPTITSFVFSPFISGSLWSLVIAIMPRVCIGYIAGLIYEKGKSHPIPAMCLGSLVGAMTNTILVLGGIYLFFGNQYATAIGLSLTKLLPYLLTIIATTGLLEAAVGTIIAVIVSRILIQFKK</sequence>
<name>A0A1Y4SU72_9FIRM</name>
<keyword evidence="3" id="KW-1185">Reference proteome</keyword>
<keyword evidence="1" id="KW-0812">Transmembrane</keyword>
<feature type="transmembrane region" description="Helical" evidence="1">
    <location>
        <begin position="89"/>
        <end position="112"/>
    </location>
</feature>
<feature type="transmembrane region" description="Helical" evidence="1">
    <location>
        <begin position="36"/>
        <end position="53"/>
    </location>
</feature>
<dbReference type="OrthoDB" id="9813540at2"/>
<dbReference type="Proteomes" id="UP000195305">
    <property type="component" value="Unassembled WGS sequence"/>
</dbReference>
<dbReference type="AlphaFoldDB" id="A0A1Y4SU72"/>
<feature type="transmembrane region" description="Helical" evidence="1">
    <location>
        <begin position="9"/>
        <end position="30"/>
    </location>
</feature>
<comment type="caution">
    <text evidence="2">The sequence shown here is derived from an EMBL/GenBank/DDBJ whole genome shotgun (WGS) entry which is preliminary data.</text>
</comment>
<reference evidence="2 3" key="1">
    <citation type="journal article" date="2018" name="BMC Genomics">
        <title>Whole genome sequencing and function prediction of 133 gut anaerobes isolated from chicken caecum in pure cultures.</title>
        <authorList>
            <person name="Medvecky M."/>
            <person name="Cejkova D."/>
            <person name="Polansky O."/>
            <person name="Karasova D."/>
            <person name="Kubasova T."/>
            <person name="Cizek A."/>
            <person name="Rychlik I."/>
        </authorList>
    </citation>
    <scope>NUCLEOTIDE SEQUENCE [LARGE SCALE GENOMIC DNA]</scope>
    <source>
        <strain evidence="2 3">An13</strain>
    </source>
</reference>
<keyword evidence="1" id="KW-0472">Membrane</keyword>
<dbReference type="Gene3D" id="1.10.1760.20">
    <property type="match status" value="1"/>
</dbReference>
<organism evidence="2 3">
    <name type="scientific">Massilimicrobiota timonensis</name>
    <dbReference type="NCBI Taxonomy" id="1776392"/>
    <lineage>
        <taxon>Bacteria</taxon>
        <taxon>Bacillati</taxon>
        <taxon>Bacillota</taxon>
        <taxon>Erysipelotrichia</taxon>
        <taxon>Erysipelotrichales</taxon>
        <taxon>Erysipelotrichaceae</taxon>
        <taxon>Massilimicrobiota</taxon>
    </lineage>
</organism>
<dbReference type="EMBL" id="NFLJ01000030">
    <property type="protein sequence ID" value="OUQ33458.1"/>
    <property type="molecule type" value="Genomic_DNA"/>
</dbReference>
<feature type="transmembrane region" description="Helical" evidence="1">
    <location>
        <begin position="166"/>
        <end position="192"/>
    </location>
</feature>
<dbReference type="RefSeq" id="WP_087358927.1">
    <property type="nucleotide sequence ID" value="NZ_AP031415.1"/>
</dbReference>
<feature type="transmembrane region" description="Helical" evidence="1">
    <location>
        <begin position="60"/>
        <end position="83"/>
    </location>
</feature>
<feature type="transmembrane region" description="Helical" evidence="1">
    <location>
        <begin position="124"/>
        <end position="146"/>
    </location>
</feature>
<dbReference type="InterPro" id="IPR024529">
    <property type="entry name" value="ECF_trnsprt_substrate-spec"/>
</dbReference>
<proteinExistence type="predicted"/>
<dbReference type="Pfam" id="PF12822">
    <property type="entry name" value="ECF_trnsprt"/>
    <property type="match status" value="1"/>
</dbReference>
<gene>
    <name evidence="2" type="ORF">B5E75_10265</name>
</gene>
<accession>A0A1Y4SU72</accession>
<protein>
    <submittedName>
        <fullName evidence="2">ECF transporter S component</fullName>
    </submittedName>
</protein>
<dbReference type="GO" id="GO:0022857">
    <property type="term" value="F:transmembrane transporter activity"/>
    <property type="evidence" value="ECO:0007669"/>
    <property type="project" value="InterPro"/>
</dbReference>
<evidence type="ECO:0000313" key="2">
    <source>
        <dbReference type="EMBL" id="OUQ33458.1"/>
    </source>
</evidence>
<evidence type="ECO:0000313" key="3">
    <source>
        <dbReference type="Proteomes" id="UP000195305"/>
    </source>
</evidence>